<dbReference type="InterPro" id="IPR013497">
    <property type="entry name" value="Topo_IA_cen"/>
</dbReference>
<evidence type="ECO:0000256" key="2">
    <source>
        <dbReference type="ARBA" id="ARBA00009446"/>
    </source>
</evidence>
<dbReference type="CDD" id="cd03363">
    <property type="entry name" value="TOPRIM_TopoIA_TopoI"/>
    <property type="match status" value="1"/>
</dbReference>
<dbReference type="InterPro" id="IPR013825">
    <property type="entry name" value="Topo_IA_cen_sub2"/>
</dbReference>
<feature type="site" description="Interaction with DNA" evidence="10">
    <location>
        <position position="147"/>
    </location>
</feature>
<dbReference type="InterPro" id="IPR034149">
    <property type="entry name" value="TOPRIM_TopoI"/>
</dbReference>
<comment type="catalytic activity">
    <reaction evidence="1 10">
        <text>ATP-independent breakage of single-stranded DNA, followed by passage and rejoining.</text>
        <dbReference type="EC" id="5.6.2.1"/>
    </reaction>
</comment>
<evidence type="ECO:0000256" key="10">
    <source>
        <dbReference type="HAMAP-Rule" id="MF_00952"/>
    </source>
</evidence>
<dbReference type="InterPro" id="IPR006171">
    <property type="entry name" value="TOPRIM_dom"/>
</dbReference>
<dbReference type="Pfam" id="PF01131">
    <property type="entry name" value="Topoisom_bac"/>
    <property type="match status" value="1"/>
</dbReference>
<dbReference type="EMBL" id="SLUN01000049">
    <property type="protein sequence ID" value="TCL56486.1"/>
    <property type="molecule type" value="Genomic_DNA"/>
</dbReference>
<dbReference type="SUPFAM" id="SSF56712">
    <property type="entry name" value="Prokaryotic type I DNA topoisomerase"/>
    <property type="match status" value="1"/>
</dbReference>
<dbReference type="AlphaFoldDB" id="A0A4R1QRJ4"/>
<feature type="site" description="Interaction with DNA" evidence="10">
    <location>
        <position position="300"/>
    </location>
</feature>
<evidence type="ECO:0000259" key="12">
    <source>
        <dbReference type="PROSITE" id="PS52039"/>
    </source>
</evidence>
<dbReference type="Gene3D" id="1.10.290.10">
    <property type="entry name" value="Topoisomerase I, domain 4"/>
    <property type="match status" value="1"/>
</dbReference>
<dbReference type="PROSITE" id="PS52039">
    <property type="entry name" value="TOPO_IA_2"/>
    <property type="match status" value="1"/>
</dbReference>
<comment type="function">
    <text evidence="10">Releases the supercoiling and torsional tension of DNA, which is introduced during the DNA replication and transcription, by transiently cleaving and rejoining one strand of the DNA duplex. Introduces a single-strand break via transesterification at a target site in duplex DNA. The scissile phosphodiester is attacked by the catalytic tyrosine of the enzyme, resulting in the formation of a DNA-(5'-phosphotyrosyl)-enzyme intermediate and the expulsion of a 3'-OH DNA strand. The free DNA strand then undergoes passage around the unbroken strand, thus removing DNA supercoils. Finally, in the religation step, the DNA 3'-OH attacks the covalent intermediate to expel the active-site tyrosine and restore the DNA phosphodiester backbone.</text>
</comment>
<keyword evidence="6" id="KW-0460">Magnesium</keyword>
<dbReference type="PANTHER" id="PTHR42785">
    <property type="entry name" value="DNA TOPOISOMERASE, TYPE IA, CORE"/>
    <property type="match status" value="1"/>
</dbReference>
<feature type="site" description="Interaction with DNA" evidence="10">
    <location>
        <position position="32"/>
    </location>
</feature>
<evidence type="ECO:0000256" key="9">
    <source>
        <dbReference type="ARBA" id="ARBA00023235"/>
    </source>
</evidence>
<evidence type="ECO:0000256" key="8">
    <source>
        <dbReference type="ARBA" id="ARBA00023125"/>
    </source>
</evidence>
<dbReference type="InterPro" id="IPR023405">
    <property type="entry name" value="Topo_IA_core_domain"/>
</dbReference>
<dbReference type="SUPFAM" id="SSF57783">
    <property type="entry name" value="Zinc beta-ribbon"/>
    <property type="match status" value="1"/>
</dbReference>
<dbReference type="GO" id="GO:0003677">
    <property type="term" value="F:DNA binding"/>
    <property type="evidence" value="ECO:0007669"/>
    <property type="project" value="UniProtKB-KW"/>
</dbReference>
<keyword evidence="3" id="KW-0479">Metal-binding</keyword>
<dbReference type="GO" id="GO:0008270">
    <property type="term" value="F:zinc ion binding"/>
    <property type="evidence" value="ECO:0007669"/>
    <property type="project" value="UniProtKB-KW"/>
</dbReference>
<dbReference type="Gene3D" id="3.30.65.10">
    <property type="entry name" value="Bacterial Topoisomerase I, domain 1"/>
    <property type="match status" value="2"/>
</dbReference>
<dbReference type="PROSITE" id="PS00396">
    <property type="entry name" value="TOPO_IA_1"/>
    <property type="match status" value="1"/>
</dbReference>
<evidence type="ECO:0000256" key="4">
    <source>
        <dbReference type="ARBA" id="ARBA00022771"/>
    </source>
</evidence>
<feature type="site" description="Interaction with DNA" evidence="10">
    <location>
        <position position="491"/>
    </location>
</feature>
<dbReference type="Gene3D" id="1.10.460.10">
    <property type="entry name" value="Topoisomerase I, domain 2"/>
    <property type="match status" value="1"/>
</dbReference>
<dbReference type="InterPro" id="IPR013826">
    <property type="entry name" value="Topo_IA_cen_sub3"/>
</dbReference>
<keyword evidence="9 10" id="KW-0413">Isomerase</keyword>
<evidence type="ECO:0000313" key="14">
    <source>
        <dbReference type="Proteomes" id="UP000295008"/>
    </source>
</evidence>
<dbReference type="EC" id="5.6.2.1" evidence="10"/>
<feature type="domain" description="Toprim" evidence="11">
    <location>
        <begin position="2"/>
        <end position="112"/>
    </location>
</feature>
<accession>A0A4R1QRJ4</accession>
<organism evidence="13 14">
    <name type="scientific">Hydrogenispora ethanolica</name>
    <dbReference type="NCBI Taxonomy" id="1082276"/>
    <lineage>
        <taxon>Bacteria</taxon>
        <taxon>Bacillati</taxon>
        <taxon>Bacillota</taxon>
        <taxon>Hydrogenispora</taxon>
    </lineage>
</organism>
<comment type="subunit">
    <text evidence="10">Monomer.</text>
</comment>
<keyword evidence="4" id="KW-0863">Zinc-finger</keyword>
<evidence type="ECO:0000256" key="3">
    <source>
        <dbReference type="ARBA" id="ARBA00022723"/>
    </source>
</evidence>
<dbReference type="Proteomes" id="UP000295008">
    <property type="component" value="Unassembled WGS sequence"/>
</dbReference>
<dbReference type="RefSeq" id="WP_207930786.1">
    <property type="nucleotide sequence ID" value="NZ_SLUN01000049.1"/>
</dbReference>
<feature type="domain" description="Topo IA-type catalytic" evidence="12">
    <location>
        <begin position="128"/>
        <end position="560"/>
    </location>
</feature>
<dbReference type="GO" id="GO:0005694">
    <property type="term" value="C:chromosome"/>
    <property type="evidence" value="ECO:0007669"/>
    <property type="project" value="InterPro"/>
</dbReference>
<dbReference type="InterPro" id="IPR000380">
    <property type="entry name" value="Topo_IA"/>
</dbReference>
<feature type="site" description="Interaction with DNA" evidence="10">
    <location>
        <position position="139"/>
    </location>
</feature>
<name>A0A4R1QRJ4_HYDET</name>
<dbReference type="InterPro" id="IPR028612">
    <property type="entry name" value="Topoisom_1_IA"/>
</dbReference>
<dbReference type="PANTHER" id="PTHR42785:SF1">
    <property type="entry name" value="DNA TOPOISOMERASE"/>
    <property type="match status" value="1"/>
</dbReference>
<gene>
    <name evidence="10" type="primary">topA</name>
    <name evidence="13" type="ORF">EDC14_104910</name>
</gene>
<keyword evidence="7 10" id="KW-0799">Topoisomerase</keyword>
<dbReference type="InterPro" id="IPR005733">
    <property type="entry name" value="TopoI_bac-type"/>
</dbReference>
<dbReference type="InterPro" id="IPR003602">
    <property type="entry name" value="Topo_IA_DNA-bd_dom"/>
</dbReference>
<feature type="site" description="Interaction with DNA" evidence="10">
    <location>
        <position position="142"/>
    </location>
</feature>
<dbReference type="Pfam" id="PF01396">
    <property type="entry name" value="Zn_ribbon_Top1"/>
    <property type="match status" value="2"/>
</dbReference>
<evidence type="ECO:0000256" key="1">
    <source>
        <dbReference type="ARBA" id="ARBA00000213"/>
    </source>
</evidence>
<evidence type="ECO:0000256" key="5">
    <source>
        <dbReference type="ARBA" id="ARBA00022833"/>
    </source>
</evidence>
<feature type="site" description="Interaction with DNA" evidence="10">
    <location>
        <position position="138"/>
    </location>
</feature>
<sequence length="701" mass="79675">MKSLVIVESPAKAKTIEKYLGKKYMVKASMGHIVDLPKSQFGVDINNGFKPKYINIRGKGKIIQELKESAKKADSIFLATDPDREGEAISWHLANILDLKEERCKRVEFHEITKKAVENSLKHPRPIDLDKVNAQQARRILDRIVGYELSPLLWRKIRRGLSAGRVQSVAVRLICEREQEIREFIKEEFWSITGDFNNVKGEGFSAKLTSKGKKKLVIANEEQAKKITEDLKNYQYLITEVKRKEKLRFPAPPFTTSSLQQEAARKLGFGAKKTMMLAQQLYEGIELGEAGSDGLITYMRTDSVRVAEEAQVEAREVIQERYGPDRLPEKPPVYKTKAASAQEAHEAIRPTRIGRVPESVKPFLSKDQFRLYQLIWSRFTASQMLPAIMDTVGVAIKGGEYIFRANGSVLKFPGFLEVYQEGRDDDAPEEEGILPEMNEAEQVQLQALAPKQHFTQPPPRYTEATLIKTLEEKGIGRPSTFAPTIDTIMKRNYVQLEEKRFKPTELGQVVVDLLKQKFGQIVDYEFTAEMEEKLDQIAEGNLEWVNVLSDFYGTFSQEVAQAKETVERLEVPVEESDEKCEKCGRTMVYKYGRFGKFLACPGYPECKNAKPLRKVLGLKCPKCGQGEVVERKSKKGRLFYGCNQYPQCDFVTWERPYKEPCPKCGSICTVKGGRNQPKQILCLNQNCGYQAELTEQGGSEE</sequence>
<dbReference type="SMART" id="SM00437">
    <property type="entry name" value="TOP1Ac"/>
    <property type="match status" value="1"/>
</dbReference>
<keyword evidence="8 10" id="KW-0238">DNA-binding</keyword>
<evidence type="ECO:0000256" key="7">
    <source>
        <dbReference type="ARBA" id="ARBA00023029"/>
    </source>
</evidence>
<keyword evidence="14" id="KW-1185">Reference proteome</keyword>
<comment type="similarity">
    <text evidence="2 10">Belongs to the type IA topoisomerase family.</text>
</comment>
<evidence type="ECO:0000256" key="6">
    <source>
        <dbReference type="ARBA" id="ARBA00022842"/>
    </source>
</evidence>
<dbReference type="InterPro" id="IPR003601">
    <property type="entry name" value="Topo_IA_2"/>
</dbReference>
<dbReference type="InterPro" id="IPR013824">
    <property type="entry name" value="Topo_IA_cen_sub1"/>
</dbReference>
<dbReference type="InterPro" id="IPR013498">
    <property type="entry name" value="Topo_IA_Znf"/>
</dbReference>
<comment type="caution">
    <text evidence="13">The sequence shown here is derived from an EMBL/GenBank/DDBJ whole genome shotgun (WGS) entry which is preliminary data.</text>
</comment>
<evidence type="ECO:0000259" key="11">
    <source>
        <dbReference type="PROSITE" id="PS50880"/>
    </source>
</evidence>
<dbReference type="PROSITE" id="PS50880">
    <property type="entry name" value="TOPRIM"/>
    <property type="match status" value="1"/>
</dbReference>
<dbReference type="NCBIfam" id="TIGR01051">
    <property type="entry name" value="topA_bact"/>
    <property type="match status" value="1"/>
</dbReference>
<feature type="region of interest" description="Interaction with DNA" evidence="10">
    <location>
        <begin position="162"/>
        <end position="167"/>
    </location>
</feature>
<dbReference type="GO" id="GO:0003917">
    <property type="term" value="F:DNA topoisomerase type I (single strand cut, ATP-independent) activity"/>
    <property type="evidence" value="ECO:0007669"/>
    <property type="project" value="UniProtKB-UniRule"/>
</dbReference>
<dbReference type="Pfam" id="PF01751">
    <property type="entry name" value="Toprim"/>
    <property type="match status" value="1"/>
</dbReference>
<reference evidence="13 14" key="1">
    <citation type="submission" date="2019-03" db="EMBL/GenBank/DDBJ databases">
        <title>Genomic Encyclopedia of Type Strains, Phase IV (KMG-IV): sequencing the most valuable type-strain genomes for metagenomic binning, comparative biology and taxonomic classification.</title>
        <authorList>
            <person name="Goeker M."/>
        </authorList>
    </citation>
    <scope>NUCLEOTIDE SEQUENCE [LARGE SCALE GENOMIC DNA]</scope>
    <source>
        <strain evidence="13 14">LX-B</strain>
    </source>
</reference>
<dbReference type="CDD" id="cd00186">
    <property type="entry name" value="TOP1Ac"/>
    <property type="match status" value="1"/>
</dbReference>
<dbReference type="SMART" id="SM00436">
    <property type="entry name" value="TOP1Bc"/>
    <property type="match status" value="1"/>
</dbReference>
<dbReference type="HAMAP" id="MF_00952">
    <property type="entry name" value="Topoisom_1_prok"/>
    <property type="match status" value="1"/>
</dbReference>
<dbReference type="InterPro" id="IPR023406">
    <property type="entry name" value="Topo_IA_AS"/>
</dbReference>
<protein>
    <recommendedName>
        <fullName evidence="10">DNA topoisomerase 1</fullName>
        <ecNumber evidence="10">5.6.2.1</ecNumber>
    </recommendedName>
    <alternativeName>
        <fullName evidence="10">DNA topoisomerase I</fullName>
    </alternativeName>
</protein>
<dbReference type="PRINTS" id="PR00417">
    <property type="entry name" value="PRTPISMRASEI"/>
</dbReference>
<dbReference type="GO" id="GO:0006265">
    <property type="term" value="P:DNA topological change"/>
    <property type="evidence" value="ECO:0007669"/>
    <property type="project" value="UniProtKB-UniRule"/>
</dbReference>
<feature type="site" description="Interaction with DNA" evidence="10">
    <location>
        <position position="154"/>
    </location>
</feature>
<evidence type="ECO:0000313" key="13">
    <source>
        <dbReference type="EMBL" id="TCL56486.1"/>
    </source>
</evidence>
<dbReference type="Gene3D" id="2.70.20.10">
    <property type="entry name" value="Topoisomerase I, domain 3"/>
    <property type="match status" value="1"/>
</dbReference>
<keyword evidence="5" id="KW-0862">Zinc</keyword>
<feature type="active site" description="O-(5'-phospho-DNA)-tyrosine intermediate" evidence="10">
    <location>
        <position position="298"/>
    </location>
</feature>
<dbReference type="SMART" id="SM00493">
    <property type="entry name" value="TOPRIM"/>
    <property type="match status" value="1"/>
</dbReference>
<dbReference type="Gene3D" id="3.40.50.140">
    <property type="match status" value="1"/>
</dbReference>
<proteinExistence type="inferred from homology"/>